<dbReference type="EMBL" id="CP029347">
    <property type="protein sequence ID" value="AWL11172.1"/>
    <property type="molecule type" value="Genomic_DNA"/>
</dbReference>
<feature type="chain" id="PRO_5015770416" evidence="1">
    <location>
        <begin position="19"/>
        <end position="248"/>
    </location>
</feature>
<dbReference type="KEGG" id="salh:HMF8227_00676"/>
<feature type="signal peptide" evidence="1">
    <location>
        <begin position="1"/>
        <end position="18"/>
    </location>
</feature>
<feature type="domain" description="Mannosyl-glycoprotein endo-beta-N-acetylglucosamidase-like" evidence="2">
    <location>
        <begin position="103"/>
        <end position="236"/>
    </location>
</feature>
<dbReference type="PANTHER" id="PTHR40572:SF1">
    <property type="entry name" value="PROTEIN BAX"/>
    <property type="match status" value="1"/>
</dbReference>
<dbReference type="Gene3D" id="1.10.530.10">
    <property type="match status" value="1"/>
</dbReference>
<evidence type="ECO:0000259" key="2">
    <source>
        <dbReference type="Pfam" id="PF01832"/>
    </source>
</evidence>
<evidence type="ECO:0000313" key="3">
    <source>
        <dbReference type="EMBL" id="AWL11172.1"/>
    </source>
</evidence>
<proteinExistence type="predicted"/>
<dbReference type="GO" id="GO:0004040">
    <property type="term" value="F:amidase activity"/>
    <property type="evidence" value="ECO:0007669"/>
    <property type="project" value="InterPro"/>
</dbReference>
<keyword evidence="4" id="KW-1185">Reference proteome</keyword>
<name>A0A2S2E0W3_9ALTE</name>
<evidence type="ECO:0000256" key="1">
    <source>
        <dbReference type="SAM" id="SignalP"/>
    </source>
</evidence>
<dbReference type="Proteomes" id="UP000245728">
    <property type="component" value="Chromosome"/>
</dbReference>
<dbReference type="OrthoDB" id="9788155at2"/>
<evidence type="ECO:0000313" key="4">
    <source>
        <dbReference type="Proteomes" id="UP000245728"/>
    </source>
</evidence>
<accession>A0A2S2E0W3</accession>
<dbReference type="RefSeq" id="WP_109338838.1">
    <property type="nucleotide sequence ID" value="NZ_CP029347.1"/>
</dbReference>
<reference evidence="3 4" key="1">
    <citation type="submission" date="2018-05" db="EMBL/GenBank/DDBJ databases">
        <title>Salinimonas sp. HMF8227 Genome sequencing and assembly.</title>
        <authorList>
            <person name="Kang H."/>
            <person name="Kang J."/>
            <person name="Cha I."/>
            <person name="Kim H."/>
            <person name="Joh K."/>
        </authorList>
    </citation>
    <scope>NUCLEOTIDE SEQUENCE [LARGE SCALE GENOMIC DNA]</scope>
    <source>
        <strain evidence="3 4">HMF8227</strain>
    </source>
</reference>
<dbReference type="InterPro" id="IPR053195">
    <property type="entry name" value="Bax-like"/>
</dbReference>
<gene>
    <name evidence="3" type="ORF">HMF8227_00676</name>
</gene>
<organism evidence="3 4">
    <name type="scientific">Saliniradius amylolyticus</name>
    <dbReference type="NCBI Taxonomy" id="2183582"/>
    <lineage>
        <taxon>Bacteria</taxon>
        <taxon>Pseudomonadati</taxon>
        <taxon>Pseudomonadota</taxon>
        <taxon>Gammaproteobacteria</taxon>
        <taxon>Alteromonadales</taxon>
        <taxon>Alteromonadaceae</taxon>
        <taxon>Saliniradius</taxon>
    </lineage>
</organism>
<dbReference type="AlphaFoldDB" id="A0A2S2E0W3"/>
<protein>
    <submittedName>
        <fullName evidence="3">Protein bax</fullName>
    </submittedName>
</protein>
<dbReference type="PANTHER" id="PTHR40572">
    <property type="entry name" value="PROTEIN BAX"/>
    <property type="match status" value="1"/>
</dbReference>
<dbReference type="InterPro" id="IPR002901">
    <property type="entry name" value="MGlyc_endo_b_GlcNAc-like_dom"/>
</dbReference>
<keyword evidence="1" id="KW-0732">Signal</keyword>
<dbReference type="Pfam" id="PF01832">
    <property type="entry name" value="Glucosaminidase"/>
    <property type="match status" value="1"/>
</dbReference>
<sequence length="248" mass="28884">MKKGLTILLVLAVVVASAVWLSQSVPSAPDFTQYEAGEERKQVFFNYFLPLVREHNATIRERRSQIQQWADSQELSWWDERTLNEWLEMYRVEDFDPEQPDDWQRLLRKVDIVPPSLALAQAANESAWGTSRFARKANNYYGQWCFSDGCGLVPQSRDAGANHEVAAFDSPQQSVQRYMLNLNRHHAYQELRQIRAQLRAKDKPITGLVLAEGLQSYSERGQEYIDELRSMIRYNELDEYDHQNLAAR</sequence>